<organism evidence="1 2">
    <name type="scientific">Telmatocola sphagniphila</name>
    <dbReference type="NCBI Taxonomy" id="1123043"/>
    <lineage>
        <taxon>Bacteria</taxon>
        <taxon>Pseudomonadati</taxon>
        <taxon>Planctomycetota</taxon>
        <taxon>Planctomycetia</taxon>
        <taxon>Gemmatales</taxon>
        <taxon>Gemmataceae</taxon>
    </lineage>
</organism>
<dbReference type="EMBL" id="CP074694">
    <property type="protein sequence ID" value="QVL30496.1"/>
    <property type="molecule type" value="Genomic_DNA"/>
</dbReference>
<proteinExistence type="predicted"/>
<keyword evidence="2" id="KW-1185">Reference proteome</keyword>
<dbReference type="AlphaFoldDB" id="A0A8E6B2H6"/>
<name>A0A8E6B2H6_9BACT</name>
<accession>A0A8E6B2H6</accession>
<sequence>MGLINLILIGALFSPCDAPAQPEVDVVSDREIAIPIQFDPKQKAEIKEMIQYVSRDGKRWEQYAVTKPTQNSVTYKAPEDGQYWFQMVIVDQKGNRSPEDHTKPEAAAAAKRITVDTKPPIINIRSAEKVGNDVTVSWEIQEENPDLTKFSLEYKGTDGVWYPIQDIKPLLSSSARFQISTNEKLSVRVRLTDLAGNPGEQVKDVAGSGSSVSATTMSLSNTGDSKTPVNLIPNNKLSLPGEGGPSLKELAPPVNSIPAMPIATPLDLPTKTDYSPVGSVGPTANANAAPLGSNTLAPLKTPNAGYTGAPIPTAQIMNISKFDLGYEVEGTGASGVSRAELWVTRDDGKTWLRWAISDKVDGKFPVNLEKIENRTNPLVEGMYGFKIVLASGAGLTKGAPLSGEIPEIRVDVDTTPPVLKLFEPLPDPNQRHTMILKWHAADRNLAAEPITIEWSKNADGPWTSVAADTTNDELITTSSVIPIAQAKRMANTGSYAWKLPANFPHDKIYLRICARDTAGNIAEVKTPEAVLIDQSRPNARIIGIVGTSASDKR</sequence>
<gene>
    <name evidence="1" type="ORF">KIH39_16740</name>
</gene>
<evidence type="ECO:0008006" key="3">
    <source>
        <dbReference type="Google" id="ProtNLM"/>
    </source>
</evidence>
<reference evidence="1" key="1">
    <citation type="submission" date="2021-05" db="EMBL/GenBank/DDBJ databases">
        <title>Complete genome sequence of the cellulolytic planctomycete Telmatocola sphagniphila SP2T and characterization of the first cellulase from planctomycetes.</title>
        <authorList>
            <person name="Rakitin A.L."/>
            <person name="Beletsky A.V."/>
            <person name="Naumoff D.G."/>
            <person name="Kulichevskaya I.S."/>
            <person name="Mardanov A.V."/>
            <person name="Ravin N.V."/>
            <person name="Dedysh S.N."/>
        </authorList>
    </citation>
    <scope>NUCLEOTIDE SEQUENCE</scope>
    <source>
        <strain evidence="1">SP2T</strain>
    </source>
</reference>
<evidence type="ECO:0000313" key="2">
    <source>
        <dbReference type="Proteomes" id="UP000676194"/>
    </source>
</evidence>
<dbReference type="KEGG" id="tsph:KIH39_16740"/>
<dbReference type="Proteomes" id="UP000676194">
    <property type="component" value="Chromosome"/>
</dbReference>
<protein>
    <recommendedName>
        <fullName evidence="3">Ser-Thr-rich glycosyl-phosphatidyl-inositol-anchored membrane family protein</fullName>
    </recommendedName>
</protein>
<evidence type="ECO:0000313" key="1">
    <source>
        <dbReference type="EMBL" id="QVL30496.1"/>
    </source>
</evidence>
<dbReference type="RefSeq" id="WP_213494367.1">
    <property type="nucleotide sequence ID" value="NZ_CP074694.1"/>
</dbReference>